<feature type="transmembrane region" description="Helical" evidence="1">
    <location>
        <begin position="38"/>
        <end position="57"/>
    </location>
</feature>
<keyword evidence="3" id="KW-0695">RNA-directed DNA polymerase</keyword>
<dbReference type="CDD" id="cd01650">
    <property type="entry name" value="RT_nLTR_like"/>
    <property type="match status" value="1"/>
</dbReference>
<dbReference type="EMBL" id="BKCJ010001826">
    <property type="protein sequence ID" value="GEU44289.1"/>
    <property type="molecule type" value="Genomic_DNA"/>
</dbReference>
<sequence length="339" mass="38128">MPLPFIPKDEGCRLQNCPGNKSGSIYGFLSSTDRVLEGILLILLMYTYALILGAECLKKGSETLPIHFRKQDITSSVFGVFMALPRVVMVVGTTTNLASGTFELHSIGWVVSPFSTVRSEILFYSSLDSYDKNTKVNDNGEYSLIGSFYKIIAKILANWLVSVIKGLINEVQSAFIAERQILDGPFILKEVIQWCKLKKNQILIFKVDFEKAYDSVRWDFLDEVLRKFGFGDKWCLFKAISIGDGSVNLSHLFYADDAVFVGQWNDSNITTLVHVLECFHKLSGLRINMCKSKLMRLHVDGELVHRAARQLGCLVLNLPSSYLGSIVGDNMARQQAWEE</sequence>
<keyword evidence="1" id="KW-0472">Membrane</keyword>
<dbReference type="InterPro" id="IPR000477">
    <property type="entry name" value="RT_dom"/>
</dbReference>
<reference evidence="3" key="1">
    <citation type="journal article" date="2019" name="Sci. Rep.">
        <title>Draft genome of Tanacetum cinerariifolium, the natural source of mosquito coil.</title>
        <authorList>
            <person name="Yamashiro T."/>
            <person name="Shiraishi A."/>
            <person name="Satake H."/>
            <person name="Nakayama K."/>
        </authorList>
    </citation>
    <scope>NUCLEOTIDE SEQUENCE</scope>
</reference>
<accession>A0A6L2K5M2</accession>
<evidence type="ECO:0000256" key="1">
    <source>
        <dbReference type="SAM" id="Phobius"/>
    </source>
</evidence>
<keyword evidence="1" id="KW-1133">Transmembrane helix</keyword>
<feature type="domain" description="Reverse transcriptase" evidence="2">
    <location>
        <begin position="143"/>
        <end position="234"/>
    </location>
</feature>
<name>A0A6L2K5M2_TANCI</name>
<organism evidence="3">
    <name type="scientific">Tanacetum cinerariifolium</name>
    <name type="common">Dalmatian daisy</name>
    <name type="synonym">Chrysanthemum cinerariifolium</name>
    <dbReference type="NCBI Taxonomy" id="118510"/>
    <lineage>
        <taxon>Eukaryota</taxon>
        <taxon>Viridiplantae</taxon>
        <taxon>Streptophyta</taxon>
        <taxon>Embryophyta</taxon>
        <taxon>Tracheophyta</taxon>
        <taxon>Spermatophyta</taxon>
        <taxon>Magnoliopsida</taxon>
        <taxon>eudicotyledons</taxon>
        <taxon>Gunneridae</taxon>
        <taxon>Pentapetalae</taxon>
        <taxon>asterids</taxon>
        <taxon>campanulids</taxon>
        <taxon>Asterales</taxon>
        <taxon>Asteraceae</taxon>
        <taxon>Asteroideae</taxon>
        <taxon>Anthemideae</taxon>
        <taxon>Anthemidinae</taxon>
        <taxon>Tanacetum</taxon>
    </lineage>
</organism>
<gene>
    <name evidence="3" type="ORF">Tci_016267</name>
</gene>
<evidence type="ECO:0000259" key="2">
    <source>
        <dbReference type="Pfam" id="PF00078"/>
    </source>
</evidence>
<dbReference type="GO" id="GO:0003964">
    <property type="term" value="F:RNA-directed DNA polymerase activity"/>
    <property type="evidence" value="ECO:0007669"/>
    <property type="project" value="UniProtKB-KW"/>
</dbReference>
<keyword evidence="1" id="KW-0812">Transmembrane</keyword>
<dbReference type="PANTHER" id="PTHR31635:SF196">
    <property type="entry name" value="REVERSE TRANSCRIPTASE DOMAIN-CONTAINING PROTEIN-RELATED"/>
    <property type="match status" value="1"/>
</dbReference>
<keyword evidence="3" id="KW-0808">Transferase</keyword>
<dbReference type="Pfam" id="PF00078">
    <property type="entry name" value="RVT_1"/>
    <property type="match status" value="1"/>
</dbReference>
<protein>
    <submittedName>
        <fullName evidence="3">RNA-directed DNA polymerase, eukaryota, reverse transcriptase zinc-binding domain protein</fullName>
    </submittedName>
</protein>
<dbReference type="PANTHER" id="PTHR31635">
    <property type="entry name" value="REVERSE TRANSCRIPTASE DOMAIN-CONTAINING PROTEIN-RELATED"/>
    <property type="match status" value="1"/>
</dbReference>
<keyword evidence="3" id="KW-0548">Nucleotidyltransferase</keyword>
<comment type="caution">
    <text evidence="3">The sequence shown here is derived from an EMBL/GenBank/DDBJ whole genome shotgun (WGS) entry which is preliminary data.</text>
</comment>
<proteinExistence type="predicted"/>
<evidence type="ECO:0000313" key="3">
    <source>
        <dbReference type="EMBL" id="GEU44289.1"/>
    </source>
</evidence>
<dbReference type="AlphaFoldDB" id="A0A6L2K5M2"/>
<feature type="transmembrane region" description="Helical" evidence="1">
    <location>
        <begin position="77"/>
        <end position="98"/>
    </location>
</feature>